<evidence type="ECO:0000256" key="2">
    <source>
        <dbReference type="PROSITE-ProRule" id="PRU00169"/>
    </source>
</evidence>
<dbReference type="AlphaFoldDB" id="A0A3M2RXP7"/>
<dbReference type="InterPro" id="IPR050956">
    <property type="entry name" value="2C_system_His_kinase"/>
</dbReference>
<dbReference type="Proteomes" id="UP000277212">
    <property type="component" value="Unassembled WGS sequence"/>
</dbReference>
<evidence type="ECO:0000256" key="3">
    <source>
        <dbReference type="SAM" id="MobiDB-lite"/>
    </source>
</evidence>
<evidence type="ECO:0000313" key="5">
    <source>
        <dbReference type="EMBL" id="RMJ10086.1"/>
    </source>
</evidence>
<dbReference type="CDD" id="cd17546">
    <property type="entry name" value="REC_hyHK_CKI1_RcsC-like"/>
    <property type="match status" value="1"/>
</dbReference>
<dbReference type="OrthoDB" id="303614at2759"/>
<dbReference type="PROSITE" id="PS50110">
    <property type="entry name" value="RESPONSE_REGULATORY"/>
    <property type="match status" value="1"/>
</dbReference>
<feature type="domain" description="Response regulatory" evidence="4">
    <location>
        <begin position="76"/>
        <end position="200"/>
    </location>
</feature>
<dbReference type="PANTHER" id="PTHR43719">
    <property type="entry name" value="TWO-COMPONENT HISTIDINE KINASE"/>
    <property type="match status" value="1"/>
</dbReference>
<proteinExistence type="predicted"/>
<reference evidence="5 6" key="1">
    <citation type="submission" date="2017-06" db="EMBL/GenBank/DDBJ databases">
        <title>Comparative genomic analysis of Ambrosia Fusariam Clade fungi.</title>
        <authorList>
            <person name="Stajich J.E."/>
            <person name="Carrillo J."/>
            <person name="Kijimoto T."/>
            <person name="Eskalen A."/>
            <person name="O'Donnell K."/>
            <person name="Kasson M."/>
        </authorList>
    </citation>
    <scope>NUCLEOTIDE SEQUENCE [LARGE SCALE GENOMIC DNA]</scope>
    <source>
        <strain evidence="5">UCR3666</strain>
    </source>
</reference>
<gene>
    <name evidence="5" type="ORF">CDV36_010275</name>
</gene>
<accession>A0A3M2RXP7</accession>
<evidence type="ECO:0000256" key="1">
    <source>
        <dbReference type="ARBA" id="ARBA00022553"/>
    </source>
</evidence>
<feature type="modified residue" description="4-aspartylphosphate" evidence="2">
    <location>
        <position position="129"/>
    </location>
</feature>
<dbReference type="InterPro" id="IPR001789">
    <property type="entry name" value="Sig_transdc_resp-reg_receiver"/>
</dbReference>
<dbReference type="STRING" id="2010991.A0A3M2RXP7"/>
<dbReference type="GO" id="GO:0000160">
    <property type="term" value="P:phosphorelay signal transduction system"/>
    <property type="evidence" value="ECO:0007669"/>
    <property type="project" value="InterPro"/>
</dbReference>
<dbReference type="Gene3D" id="3.40.50.2300">
    <property type="match status" value="1"/>
</dbReference>
<evidence type="ECO:0000313" key="6">
    <source>
        <dbReference type="Proteomes" id="UP000277212"/>
    </source>
</evidence>
<name>A0A3M2RXP7_9HYPO</name>
<dbReference type="SMART" id="SM00448">
    <property type="entry name" value="REC"/>
    <property type="match status" value="1"/>
</dbReference>
<evidence type="ECO:0000259" key="4">
    <source>
        <dbReference type="PROSITE" id="PS50110"/>
    </source>
</evidence>
<sequence length="201" mass="22327">MHFRLGTTSPYLDRSRVKMSNNPSGTDVEPKDTAPPSEQPDLGPHADVQESTSQPQPAPSGSQQAEASPPSSGELKYLIVEDNMINRKVMEKLLNRLGLEGQFHMAENGQEGIDAYKKNPQQCRFIFMDIAMPIKGGMEASKEIRDYESEHGLSPAVIVGMHPQTVASQVERFKNEFGMDGVIEKPVRTDVLKHVIDKWPV</sequence>
<dbReference type="PANTHER" id="PTHR43719:SF28">
    <property type="entry name" value="PEROXIDE STRESS-ACTIVATED HISTIDINE KINASE MAK1-RELATED"/>
    <property type="match status" value="1"/>
</dbReference>
<feature type="compositionally biased region" description="Low complexity" evidence="3">
    <location>
        <begin position="51"/>
        <end position="72"/>
    </location>
</feature>
<feature type="compositionally biased region" description="Polar residues" evidence="3">
    <location>
        <begin position="1"/>
        <end position="10"/>
    </location>
</feature>
<dbReference type="SUPFAM" id="SSF52172">
    <property type="entry name" value="CheY-like"/>
    <property type="match status" value="1"/>
</dbReference>
<dbReference type="Pfam" id="PF00072">
    <property type="entry name" value="Response_reg"/>
    <property type="match status" value="1"/>
</dbReference>
<organism evidence="5 6">
    <name type="scientific">Fusarium kuroshium</name>
    <dbReference type="NCBI Taxonomy" id="2010991"/>
    <lineage>
        <taxon>Eukaryota</taxon>
        <taxon>Fungi</taxon>
        <taxon>Dikarya</taxon>
        <taxon>Ascomycota</taxon>
        <taxon>Pezizomycotina</taxon>
        <taxon>Sordariomycetes</taxon>
        <taxon>Hypocreomycetidae</taxon>
        <taxon>Hypocreales</taxon>
        <taxon>Nectriaceae</taxon>
        <taxon>Fusarium</taxon>
        <taxon>Fusarium solani species complex</taxon>
    </lineage>
</organism>
<dbReference type="InterPro" id="IPR011006">
    <property type="entry name" value="CheY-like_superfamily"/>
</dbReference>
<keyword evidence="1 2" id="KW-0597">Phosphoprotein</keyword>
<comment type="caution">
    <text evidence="5">The sequence shown here is derived from an EMBL/GenBank/DDBJ whole genome shotgun (WGS) entry which is preliminary data.</text>
</comment>
<keyword evidence="6" id="KW-1185">Reference proteome</keyword>
<feature type="region of interest" description="Disordered" evidence="3">
    <location>
        <begin position="1"/>
        <end position="72"/>
    </location>
</feature>
<protein>
    <recommendedName>
        <fullName evidence="4">Response regulatory domain-containing protein</fullName>
    </recommendedName>
</protein>
<dbReference type="EMBL" id="NKUJ01000216">
    <property type="protein sequence ID" value="RMJ10086.1"/>
    <property type="molecule type" value="Genomic_DNA"/>
</dbReference>